<feature type="chain" id="PRO_5044561417" evidence="1">
    <location>
        <begin position="22"/>
        <end position="148"/>
    </location>
</feature>
<dbReference type="InterPro" id="IPR036728">
    <property type="entry name" value="PBP_GOBP_sf"/>
</dbReference>
<reference evidence="2" key="1">
    <citation type="submission" date="2020-05" db="UniProtKB">
        <authorList>
            <consortium name="EnsemblMetazoa"/>
        </authorList>
    </citation>
    <scope>IDENTIFICATION</scope>
    <source>
        <strain evidence="2">Aabys</strain>
    </source>
</reference>
<accession>A0A1I8N9G3</accession>
<keyword evidence="1" id="KW-0732">Signal</keyword>
<dbReference type="VEuPathDB" id="VectorBase:MDOA012958"/>
<dbReference type="AlphaFoldDB" id="A0A1I8N9G3"/>
<evidence type="ECO:0000313" key="4">
    <source>
        <dbReference type="RefSeq" id="XP_005184493.1"/>
    </source>
</evidence>
<evidence type="ECO:0000313" key="3">
    <source>
        <dbReference type="Proteomes" id="UP001652621"/>
    </source>
</evidence>
<dbReference type="OrthoDB" id="6595846at2759"/>
<dbReference type="VEuPathDB" id="VectorBase:MDOMA2_003558"/>
<evidence type="ECO:0000313" key="2">
    <source>
        <dbReference type="EnsemblMetazoa" id="MDOA012958-PA"/>
    </source>
</evidence>
<dbReference type="RefSeq" id="XP_005184493.1">
    <property type="nucleotide sequence ID" value="XM_005184436.3"/>
</dbReference>
<dbReference type="SUPFAM" id="SSF47565">
    <property type="entry name" value="Insect pheromone/odorant-binding proteins"/>
    <property type="match status" value="1"/>
</dbReference>
<dbReference type="GO" id="GO:0005549">
    <property type="term" value="F:odorant binding"/>
    <property type="evidence" value="ECO:0007669"/>
    <property type="project" value="InterPro"/>
</dbReference>
<dbReference type="GeneID" id="101891874"/>
<dbReference type="KEGG" id="mde:101891874"/>
<organism evidence="2">
    <name type="scientific">Musca domestica</name>
    <name type="common">House fly</name>
    <dbReference type="NCBI Taxonomy" id="7370"/>
    <lineage>
        <taxon>Eukaryota</taxon>
        <taxon>Metazoa</taxon>
        <taxon>Ecdysozoa</taxon>
        <taxon>Arthropoda</taxon>
        <taxon>Hexapoda</taxon>
        <taxon>Insecta</taxon>
        <taxon>Pterygota</taxon>
        <taxon>Neoptera</taxon>
        <taxon>Endopterygota</taxon>
        <taxon>Diptera</taxon>
        <taxon>Brachycera</taxon>
        <taxon>Muscomorpha</taxon>
        <taxon>Muscoidea</taxon>
        <taxon>Muscidae</taxon>
        <taxon>Musca</taxon>
    </lineage>
</organism>
<dbReference type="InterPro" id="IPR006170">
    <property type="entry name" value="PBP/GOBP"/>
</dbReference>
<evidence type="ECO:0000256" key="1">
    <source>
        <dbReference type="SAM" id="SignalP"/>
    </source>
</evidence>
<reference evidence="4" key="2">
    <citation type="submission" date="2025-04" db="UniProtKB">
        <authorList>
            <consortium name="RefSeq"/>
        </authorList>
    </citation>
    <scope>IDENTIFICATION</scope>
    <source>
        <strain evidence="4">Aabys</strain>
    </source>
</reference>
<feature type="signal peptide" evidence="1">
    <location>
        <begin position="1"/>
        <end position="21"/>
    </location>
</feature>
<dbReference type="Proteomes" id="UP001652621">
    <property type="component" value="Unplaced"/>
</dbReference>
<dbReference type="eggNOG" id="ENOG502T2AN">
    <property type="taxonomic scope" value="Eukaryota"/>
</dbReference>
<gene>
    <name evidence="2" type="primary">101891874</name>
    <name evidence="4" type="synonym">LOC101891874</name>
</gene>
<proteinExistence type="predicted"/>
<dbReference type="Pfam" id="PF01395">
    <property type="entry name" value="PBP_GOBP"/>
    <property type="match status" value="1"/>
</dbReference>
<name>A0A1I8N9G3_MUSDO</name>
<dbReference type="SMART" id="SM00708">
    <property type="entry name" value="PhBP"/>
    <property type="match status" value="1"/>
</dbReference>
<dbReference type="Gene3D" id="1.10.238.20">
    <property type="entry name" value="Pheromone/general odorant binding protein domain"/>
    <property type="match status" value="1"/>
</dbReference>
<dbReference type="CDD" id="cd23992">
    <property type="entry name" value="PBP_GOBP"/>
    <property type="match status" value="1"/>
</dbReference>
<keyword evidence="3" id="KW-1185">Reference proteome</keyword>
<dbReference type="EnsemblMetazoa" id="MDOA012958-RA">
    <property type="protein sequence ID" value="MDOA012958-PA"/>
    <property type="gene ID" value="MDOA012958"/>
</dbReference>
<protein>
    <submittedName>
        <fullName evidence="4">General odorant-binding protein 28a</fullName>
    </submittedName>
</protein>
<sequence>MAKYLFTLTVLCIFGAVIVRGAIDKSAVIADFMSKGEACKAEVGANDADLGEIIGKKPASTPEGKCLRACIMKKYEVIDANGKFAPAVALKHAQMYTEGAEDKMKIAQEIIDSCAKLSVSDDHCEAAEEYCKCLHEQAMAHGVEDMDI</sequence>